<gene>
    <name evidence="11" type="ORF">JXQ802_LOCUS26982</name>
</gene>
<keyword evidence="6" id="KW-0735">Signal-anchor</keyword>
<dbReference type="AlphaFoldDB" id="A0A815A7R2"/>
<evidence type="ECO:0000256" key="2">
    <source>
        <dbReference type="ARBA" id="ARBA00008661"/>
    </source>
</evidence>
<dbReference type="GO" id="GO:0000139">
    <property type="term" value="C:Golgi membrane"/>
    <property type="evidence" value="ECO:0007669"/>
    <property type="project" value="UniProtKB-SubCell"/>
</dbReference>
<dbReference type="PANTHER" id="PTHR11214">
    <property type="entry name" value="BETA-1,3-N-ACETYLGLUCOSAMINYLTRANSFERASE"/>
    <property type="match status" value="1"/>
</dbReference>
<comment type="caution">
    <text evidence="11">The sequence shown here is derived from an EMBL/GenBank/DDBJ whole genome shotgun (WGS) entry which is preliminary data.</text>
</comment>
<dbReference type="PANTHER" id="PTHR11214:SF314">
    <property type="entry name" value="HEXOSYLTRANSFERASE"/>
    <property type="match status" value="1"/>
</dbReference>
<keyword evidence="9" id="KW-0472">Membrane</keyword>
<evidence type="ECO:0000313" key="11">
    <source>
        <dbReference type="EMBL" id="CAF1251110.1"/>
    </source>
</evidence>
<keyword evidence="3 10" id="KW-0328">Glycosyltransferase</keyword>
<dbReference type="Pfam" id="PF01762">
    <property type="entry name" value="Galactosyl_T"/>
    <property type="match status" value="1"/>
</dbReference>
<dbReference type="InterPro" id="IPR002659">
    <property type="entry name" value="Glyco_trans_31"/>
</dbReference>
<accession>A0A815A7R2</accession>
<proteinExistence type="inferred from homology"/>
<dbReference type="EC" id="2.4.1.-" evidence="10"/>
<evidence type="ECO:0000256" key="1">
    <source>
        <dbReference type="ARBA" id="ARBA00004323"/>
    </source>
</evidence>
<comment type="subcellular location">
    <subcellularLocation>
        <location evidence="1 10">Golgi apparatus membrane</location>
        <topology evidence="1 10">Single-pass type II membrane protein</topology>
    </subcellularLocation>
</comment>
<keyword evidence="8 10" id="KW-0333">Golgi apparatus</keyword>
<sequence length="192" mass="22645">MVPKFYGPKQLFKQKPIRAEFSYEIKNENFCSSVKPHALIFVVSKSSNYDSRNAIRRTWGNFALNIIDIALMNMANNQLKLEYNYSDTSAIIYGIEIRNAYVVRNSNDQHLVNTCYIVTDDEYPCKNYPLYMSGFGYIVNHNARLKLLCTFFELKNFFICLIRTHADNYGYESSLHNNNKQIDIFERFNTYW</sequence>
<protein>
    <recommendedName>
        <fullName evidence="10">Hexosyltransferase</fullName>
        <ecNumber evidence="10">2.4.1.-</ecNumber>
    </recommendedName>
</protein>
<evidence type="ECO:0000256" key="7">
    <source>
        <dbReference type="ARBA" id="ARBA00022989"/>
    </source>
</evidence>
<name>A0A815A7R2_9BILA</name>
<dbReference type="Proteomes" id="UP000663870">
    <property type="component" value="Unassembled WGS sequence"/>
</dbReference>
<evidence type="ECO:0000256" key="4">
    <source>
        <dbReference type="ARBA" id="ARBA00022679"/>
    </source>
</evidence>
<dbReference type="EMBL" id="CAJNOL010000963">
    <property type="protein sequence ID" value="CAF1251110.1"/>
    <property type="molecule type" value="Genomic_DNA"/>
</dbReference>
<evidence type="ECO:0000256" key="10">
    <source>
        <dbReference type="RuleBase" id="RU363063"/>
    </source>
</evidence>
<evidence type="ECO:0000256" key="5">
    <source>
        <dbReference type="ARBA" id="ARBA00022692"/>
    </source>
</evidence>
<evidence type="ECO:0000256" key="3">
    <source>
        <dbReference type="ARBA" id="ARBA00022676"/>
    </source>
</evidence>
<keyword evidence="7" id="KW-1133">Transmembrane helix</keyword>
<evidence type="ECO:0000256" key="8">
    <source>
        <dbReference type="ARBA" id="ARBA00023034"/>
    </source>
</evidence>
<dbReference type="GO" id="GO:0006493">
    <property type="term" value="P:protein O-linked glycosylation"/>
    <property type="evidence" value="ECO:0007669"/>
    <property type="project" value="TreeGrafter"/>
</dbReference>
<keyword evidence="12" id="KW-1185">Reference proteome</keyword>
<keyword evidence="5" id="KW-0812">Transmembrane</keyword>
<evidence type="ECO:0000256" key="9">
    <source>
        <dbReference type="ARBA" id="ARBA00023136"/>
    </source>
</evidence>
<keyword evidence="4" id="KW-0808">Transferase</keyword>
<organism evidence="11 12">
    <name type="scientific">Rotaria sordida</name>
    <dbReference type="NCBI Taxonomy" id="392033"/>
    <lineage>
        <taxon>Eukaryota</taxon>
        <taxon>Metazoa</taxon>
        <taxon>Spiralia</taxon>
        <taxon>Gnathifera</taxon>
        <taxon>Rotifera</taxon>
        <taxon>Eurotatoria</taxon>
        <taxon>Bdelloidea</taxon>
        <taxon>Philodinida</taxon>
        <taxon>Philodinidae</taxon>
        <taxon>Rotaria</taxon>
    </lineage>
</organism>
<reference evidence="11" key="1">
    <citation type="submission" date="2021-02" db="EMBL/GenBank/DDBJ databases">
        <authorList>
            <person name="Nowell W R."/>
        </authorList>
    </citation>
    <scope>NUCLEOTIDE SEQUENCE</scope>
</reference>
<evidence type="ECO:0000256" key="6">
    <source>
        <dbReference type="ARBA" id="ARBA00022968"/>
    </source>
</evidence>
<comment type="similarity">
    <text evidence="2 10">Belongs to the glycosyltransferase 31 family.</text>
</comment>
<evidence type="ECO:0000313" key="12">
    <source>
        <dbReference type="Proteomes" id="UP000663870"/>
    </source>
</evidence>
<dbReference type="GO" id="GO:0016758">
    <property type="term" value="F:hexosyltransferase activity"/>
    <property type="evidence" value="ECO:0007669"/>
    <property type="project" value="InterPro"/>
</dbReference>